<dbReference type="InterPro" id="IPR024651">
    <property type="entry name" value="FAD-SLDH_ssu"/>
</dbReference>
<dbReference type="Proteomes" id="UP000186677">
    <property type="component" value="Unassembled WGS sequence"/>
</dbReference>
<evidence type="ECO:0000313" key="2">
    <source>
        <dbReference type="Proteomes" id="UP000186677"/>
    </source>
</evidence>
<gene>
    <name evidence="1" type="ORF">BOH73_08105</name>
</gene>
<name>A0ABX3EAD9_9PSED</name>
<evidence type="ECO:0008006" key="3">
    <source>
        <dbReference type="Google" id="ProtNLM"/>
    </source>
</evidence>
<proteinExistence type="predicted"/>
<accession>A0ABX3EAD9</accession>
<reference evidence="1 2" key="1">
    <citation type="submission" date="2016-11" db="EMBL/GenBank/DDBJ databases">
        <title>Draft genome of Pseudomonas versuta A4R1.5.</title>
        <authorList>
            <person name="See-Too W.-S."/>
        </authorList>
    </citation>
    <scope>NUCLEOTIDE SEQUENCE [LARGE SCALE GENOMIC DNA]</scope>
    <source>
        <strain evidence="1 2">A4R1.5</strain>
    </source>
</reference>
<organism evidence="1 2">
    <name type="scientific">Pseudomonas versuta</name>
    <dbReference type="NCBI Taxonomy" id="1788301"/>
    <lineage>
        <taxon>Bacteria</taxon>
        <taxon>Pseudomonadati</taxon>
        <taxon>Pseudomonadota</taxon>
        <taxon>Gammaproteobacteria</taxon>
        <taxon>Pseudomonadales</taxon>
        <taxon>Pseudomonadaceae</taxon>
        <taxon>Pseudomonas</taxon>
    </lineage>
</organism>
<sequence>MNCLNDLNDLKKPTRRVLLQGLLTAYTASLIPFALAETVDTPEQGAFVALSAIIAGRQSLDPVLAGMLFKALVEQDPGFAQAAKELLVLINERQIDPMQLQKTLDDEKSSLASVPRKVALAWFMGVVGSGAQARCLAYEHALNAQIVADVLKPPTYAYGTYGSWARNPTVELKKEVNNV</sequence>
<protein>
    <recommendedName>
        <fullName evidence="3">Sorbitol dehydrogenase</fullName>
    </recommendedName>
</protein>
<dbReference type="EMBL" id="MPJC01000004">
    <property type="protein sequence ID" value="OKA22382.1"/>
    <property type="molecule type" value="Genomic_DNA"/>
</dbReference>
<dbReference type="RefSeq" id="WP_073514918.1">
    <property type="nucleotide sequence ID" value="NZ_MPJC01000004.1"/>
</dbReference>
<dbReference type="Pfam" id="PF12318">
    <property type="entry name" value="FAD-SLDH"/>
    <property type="match status" value="1"/>
</dbReference>
<evidence type="ECO:0000313" key="1">
    <source>
        <dbReference type="EMBL" id="OKA22382.1"/>
    </source>
</evidence>
<comment type="caution">
    <text evidence="1">The sequence shown here is derived from an EMBL/GenBank/DDBJ whole genome shotgun (WGS) entry which is preliminary data.</text>
</comment>
<keyword evidence="2" id="KW-1185">Reference proteome</keyword>